<accession>A0A397IS92</accession>
<proteinExistence type="predicted"/>
<evidence type="ECO:0000313" key="2">
    <source>
        <dbReference type="Proteomes" id="UP000266861"/>
    </source>
</evidence>
<evidence type="ECO:0000313" key="1">
    <source>
        <dbReference type="EMBL" id="RHZ75833.1"/>
    </source>
</evidence>
<gene>
    <name evidence="1" type="ORF">Glove_209g13</name>
</gene>
<dbReference type="AlphaFoldDB" id="A0A397IS92"/>
<comment type="caution">
    <text evidence="1">The sequence shown here is derived from an EMBL/GenBank/DDBJ whole genome shotgun (WGS) entry which is preliminary data.</text>
</comment>
<protein>
    <submittedName>
        <fullName evidence="1">Uncharacterized protein</fullName>
    </submittedName>
</protein>
<reference evidence="1 2" key="1">
    <citation type="submission" date="2018-08" db="EMBL/GenBank/DDBJ databases">
        <title>Genome and evolution of the arbuscular mycorrhizal fungus Diversispora epigaea (formerly Glomus versiforme) and its bacterial endosymbionts.</title>
        <authorList>
            <person name="Sun X."/>
            <person name="Fei Z."/>
            <person name="Harrison M."/>
        </authorList>
    </citation>
    <scope>NUCLEOTIDE SEQUENCE [LARGE SCALE GENOMIC DNA]</scope>
    <source>
        <strain evidence="1 2">IT104</strain>
    </source>
</reference>
<organism evidence="1 2">
    <name type="scientific">Diversispora epigaea</name>
    <dbReference type="NCBI Taxonomy" id="1348612"/>
    <lineage>
        <taxon>Eukaryota</taxon>
        <taxon>Fungi</taxon>
        <taxon>Fungi incertae sedis</taxon>
        <taxon>Mucoromycota</taxon>
        <taxon>Glomeromycotina</taxon>
        <taxon>Glomeromycetes</taxon>
        <taxon>Diversisporales</taxon>
        <taxon>Diversisporaceae</taxon>
        <taxon>Diversispora</taxon>
    </lineage>
</organism>
<keyword evidence="2" id="KW-1185">Reference proteome</keyword>
<name>A0A397IS92_9GLOM</name>
<sequence length="70" mass="8312">MTKNHELRSPRLLLNKVKSWINTLSYRIYIFSNFLKFKACSPKSTFIISKLMTCILKKKELLGYSTCHRK</sequence>
<dbReference type="Proteomes" id="UP000266861">
    <property type="component" value="Unassembled WGS sequence"/>
</dbReference>
<dbReference type="EMBL" id="PQFF01000196">
    <property type="protein sequence ID" value="RHZ75833.1"/>
    <property type="molecule type" value="Genomic_DNA"/>
</dbReference>